<evidence type="ECO:0000256" key="1">
    <source>
        <dbReference type="ARBA" id="ARBA00004651"/>
    </source>
</evidence>
<comment type="subcellular location">
    <subcellularLocation>
        <location evidence="1">Cell membrane</location>
        <topology evidence="1">Multi-pass membrane protein</topology>
    </subcellularLocation>
</comment>
<dbReference type="GO" id="GO:0009103">
    <property type="term" value="P:lipopolysaccharide biosynthetic process"/>
    <property type="evidence" value="ECO:0007669"/>
    <property type="project" value="UniProtKB-ARBA"/>
</dbReference>
<dbReference type="GO" id="GO:0005886">
    <property type="term" value="C:plasma membrane"/>
    <property type="evidence" value="ECO:0007669"/>
    <property type="project" value="UniProtKB-SubCell"/>
</dbReference>
<dbReference type="PANTHER" id="PTHR33908">
    <property type="entry name" value="MANNOSYLTRANSFERASE YKCB-RELATED"/>
    <property type="match status" value="1"/>
</dbReference>
<keyword evidence="6 8" id="KW-1133">Transmembrane helix</keyword>
<dbReference type="PANTHER" id="PTHR33908:SF3">
    <property type="entry name" value="UNDECAPRENYL PHOSPHATE-ALPHA-4-AMINO-4-DEOXY-L-ARABINOSE ARABINOSYL TRANSFERASE"/>
    <property type="match status" value="1"/>
</dbReference>
<feature type="transmembrane region" description="Helical" evidence="8">
    <location>
        <begin position="297"/>
        <end position="315"/>
    </location>
</feature>
<feature type="transmembrane region" description="Helical" evidence="8">
    <location>
        <begin position="321"/>
        <end position="338"/>
    </location>
</feature>
<dbReference type="EMBL" id="JFAX01000002">
    <property type="protein sequence ID" value="EXI69249.1"/>
    <property type="molecule type" value="Genomic_DNA"/>
</dbReference>
<feature type="transmembrane region" description="Helical" evidence="8">
    <location>
        <begin position="75"/>
        <end position="92"/>
    </location>
</feature>
<feature type="transmembrane region" description="Helical" evidence="8">
    <location>
        <begin position="99"/>
        <end position="119"/>
    </location>
</feature>
<feature type="transmembrane region" description="Helical" evidence="8">
    <location>
        <begin position="423"/>
        <end position="444"/>
    </location>
</feature>
<sequence>MLAPAQPARLRGLTLPPSGWSLAVLLALYVLPGLIGHDPWKNDDAVTIGVVHEILSSGNWLTPGLAGRPYPDAPLYYWLAASSAYLSSWLLPLHDGARLASGACTLLALAFILLAARELHGRTEAPAAPLLLAGSIGFLFHAHEAQPMLATLAAHAAAYWGLTQMARRPRRGAIVYGSALGLGLLTNGLAAMLPLLPVAALVAWRADNRQRVALLLAASVLLATLPAATWLAVLALRDPSYLATFSLAELNQLAGTAPPWPRLLRLLLMLPWYAWPAFPLAAWALWAKRRHLLSTPLALPLFALLSALPMISFWLDARSASALLLLPPLVLLAVPGVSSLRRGAANAFDWFGMITFSILAVLAWIGWCAMVFGWPASLGRQSLRLAPGFIAHFSVVAAGFALWATTAWCWLIGTTARSPMRGIMHWMAGLTLFWLLIATLWMPWIDHIKTYRQAAASLARNLPANHGCIVSVNVADPVLASLDYFEGIRTVPAASPAATHCQLFLFHGSPKDGGLTAGRDWRKIWQGGRPSDRRDGEKLHLYLRGGKRNTTADT</sequence>
<organism evidence="9 10">
    <name type="scientific">Candidatus Accumulibacter adjunctus</name>
    <dbReference type="NCBI Taxonomy" id="1454001"/>
    <lineage>
        <taxon>Bacteria</taxon>
        <taxon>Pseudomonadati</taxon>
        <taxon>Pseudomonadota</taxon>
        <taxon>Betaproteobacteria</taxon>
        <taxon>Candidatus Accumulibacter</taxon>
    </lineage>
</organism>
<dbReference type="GO" id="GO:0016763">
    <property type="term" value="F:pentosyltransferase activity"/>
    <property type="evidence" value="ECO:0007669"/>
    <property type="project" value="TreeGrafter"/>
</dbReference>
<keyword evidence="5 8" id="KW-0812">Transmembrane</keyword>
<dbReference type="Proteomes" id="UP000020218">
    <property type="component" value="Unassembled WGS sequence"/>
</dbReference>
<reference evidence="9" key="1">
    <citation type="submission" date="2014-02" db="EMBL/GenBank/DDBJ databases">
        <title>Expanding our view of genomic diversity in Candidatus Accumulibacter clades.</title>
        <authorList>
            <person name="Skennerton C.T."/>
            <person name="Barr J.J."/>
            <person name="Slater F.R."/>
            <person name="Bond P.L."/>
            <person name="Tyson G.W."/>
        </authorList>
    </citation>
    <scope>NUCLEOTIDE SEQUENCE [LARGE SCALE GENOMIC DNA]</scope>
</reference>
<keyword evidence="10" id="KW-1185">Reference proteome</keyword>
<evidence type="ECO:0000256" key="8">
    <source>
        <dbReference type="SAM" id="Phobius"/>
    </source>
</evidence>
<protein>
    <submittedName>
        <fullName evidence="9">Uncharacterized protein</fullName>
    </submittedName>
</protein>
<keyword evidence="3" id="KW-0328">Glycosyltransferase</keyword>
<evidence type="ECO:0000256" key="5">
    <source>
        <dbReference type="ARBA" id="ARBA00022692"/>
    </source>
</evidence>
<keyword evidence="7 8" id="KW-0472">Membrane</keyword>
<comment type="caution">
    <text evidence="9">The sequence shown here is derived from an EMBL/GenBank/DDBJ whole genome shotgun (WGS) entry which is preliminary data.</text>
</comment>
<feature type="transmembrane region" description="Helical" evidence="8">
    <location>
        <begin position="389"/>
        <end position="411"/>
    </location>
</feature>
<feature type="transmembrane region" description="Helical" evidence="8">
    <location>
        <begin position="214"/>
        <end position="236"/>
    </location>
</feature>
<keyword evidence="2" id="KW-1003">Cell membrane</keyword>
<gene>
    <name evidence="9" type="ORF">AW08_00457</name>
</gene>
<dbReference type="PATRIC" id="fig|1454001.3.peg.419"/>
<feature type="transmembrane region" description="Helical" evidence="8">
    <location>
        <begin position="350"/>
        <end position="377"/>
    </location>
</feature>
<evidence type="ECO:0000256" key="3">
    <source>
        <dbReference type="ARBA" id="ARBA00022676"/>
    </source>
</evidence>
<evidence type="ECO:0000256" key="2">
    <source>
        <dbReference type="ARBA" id="ARBA00022475"/>
    </source>
</evidence>
<feature type="transmembrane region" description="Helical" evidence="8">
    <location>
        <begin position="173"/>
        <end position="202"/>
    </location>
</feature>
<evidence type="ECO:0000256" key="6">
    <source>
        <dbReference type="ARBA" id="ARBA00022989"/>
    </source>
</evidence>
<dbReference type="InterPro" id="IPR050297">
    <property type="entry name" value="LipidA_mod_glycosyltrf_83"/>
</dbReference>
<feature type="transmembrane region" description="Helical" evidence="8">
    <location>
        <begin position="263"/>
        <end position="285"/>
    </location>
</feature>
<evidence type="ECO:0000313" key="10">
    <source>
        <dbReference type="Proteomes" id="UP000020218"/>
    </source>
</evidence>
<dbReference type="GO" id="GO:0010041">
    <property type="term" value="P:response to iron(III) ion"/>
    <property type="evidence" value="ECO:0007669"/>
    <property type="project" value="TreeGrafter"/>
</dbReference>
<feature type="transmembrane region" description="Helical" evidence="8">
    <location>
        <begin position="12"/>
        <end position="31"/>
    </location>
</feature>
<evidence type="ECO:0000256" key="4">
    <source>
        <dbReference type="ARBA" id="ARBA00022679"/>
    </source>
</evidence>
<accession>A0A011PSA9</accession>
<name>A0A011PSA9_9PROT</name>
<dbReference type="STRING" id="1454001.AW08_00457"/>
<evidence type="ECO:0000313" key="9">
    <source>
        <dbReference type="EMBL" id="EXI69249.1"/>
    </source>
</evidence>
<proteinExistence type="predicted"/>
<dbReference type="AlphaFoldDB" id="A0A011PSA9"/>
<evidence type="ECO:0000256" key="7">
    <source>
        <dbReference type="ARBA" id="ARBA00023136"/>
    </source>
</evidence>
<keyword evidence="4" id="KW-0808">Transferase</keyword>